<dbReference type="InterPro" id="IPR036396">
    <property type="entry name" value="Cyt_P450_sf"/>
</dbReference>
<organism evidence="1 2">
    <name type="scientific">Steccherinum ochraceum</name>
    <dbReference type="NCBI Taxonomy" id="92696"/>
    <lineage>
        <taxon>Eukaryota</taxon>
        <taxon>Fungi</taxon>
        <taxon>Dikarya</taxon>
        <taxon>Basidiomycota</taxon>
        <taxon>Agaricomycotina</taxon>
        <taxon>Agaricomycetes</taxon>
        <taxon>Polyporales</taxon>
        <taxon>Steccherinaceae</taxon>
        <taxon>Steccherinum</taxon>
    </lineage>
</organism>
<proteinExistence type="predicted"/>
<evidence type="ECO:0000313" key="1">
    <source>
        <dbReference type="EMBL" id="TCD62442.1"/>
    </source>
</evidence>
<name>A0A4R0R562_9APHY</name>
<evidence type="ECO:0000313" key="2">
    <source>
        <dbReference type="Proteomes" id="UP000292702"/>
    </source>
</evidence>
<dbReference type="GO" id="GO:0016705">
    <property type="term" value="F:oxidoreductase activity, acting on paired donors, with incorporation or reduction of molecular oxygen"/>
    <property type="evidence" value="ECO:0007669"/>
    <property type="project" value="InterPro"/>
</dbReference>
<dbReference type="GO" id="GO:0020037">
    <property type="term" value="F:heme binding"/>
    <property type="evidence" value="ECO:0007669"/>
    <property type="project" value="InterPro"/>
</dbReference>
<dbReference type="GO" id="GO:0005506">
    <property type="term" value="F:iron ion binding"/>
    <property type="evidence" value="ECO:0007669"/>
    <property type="project" value="InterPro"/>
</dbReference>
<protein>
    <submittedName>
        <fullName evidence="1">Uncharacterized protein</fullName>
    </submittedName>
</protein>
<comment type="caution">
    <text evidence="1">The sequence shown here is derived from an EMBL/GenBank/DDBJ whole genome shotgun (WGS) entry which is preliminary data.</text>
</comment>
<dbReference type="Proteomes" id="UP000292702">
    <property type="component" value="Unassembled WGS sequence"/>
</dbReference>
<keyword evidence="2" id="KW-1185">Reference proteome</keyword>
<dbReference type="Gene3D" id="1.10.630.10">
    <property type="entry name" value="Cytochrome P450"/>
    <property type="match status" value="1"/>
</dbReference>
<sequence>MVNLRLNVSASYYMASEADKQVILRDEAGAEGYGGIPSDWEPLTLSDKCPNLRTITLVMLVANGTRTDFDKPHGVVQWRYALRLLSMCPSTVTYIAMELYAQPSFDDDAPPTLVSVETCRDLNWRRWNQVLERFPRLDSFRIIEPGLHFVEGHGEIFEPDRLIVTTYATEWEAYVHNELLGYNNPKNSVVISNVWATSRDENLNPSPEESSLVRFLAASGVSEPTHSKDYVFGFGSRLTWAKVS</sequence>
<dbReference type="AlphaFoldDB" id="A0A4R0R562"/>
<dbReference type="Pfam" id="PF00067">
    <property type="entry name" value="p450"/>
    <property type="match status" value="1"/>
</dbReference>
<dbReference type="GO" id="GO:0004497">
    <property type="term" value="F:monooxygenase activity"/>
    <property type="evidence" value="ECO:0007669"/>
    <property type="project" value="InterPro"/>
</dbReference>
<accession>A0A4R0R562</accession>
<gene>
    <name evidence="1" type="ORF">EIP91_006904</name>
</gene>
<dbReference type="InterPro" id="IPR001128">
    <property type="entry name" value="Cyt_P450"/>
</dbReference>
<dbReference type="EMBL" id="RWJN01000372">
    <property type="protein sequence ID" value="TCD62442.1"/>
    <property type="molecule type" value="Genomic_DNA"/>
</dbReference>
<reference evidence="1 2" key="1">
    <citation type="submission" date="2018-11" db="EMBL/GenBank/DDBJ databases">
        <title>Genome assembly of Steccherinum ochraceum LE-BIN_3174, the white-rot fungus of the Steccherinaceae family (The Residual Polyporoid clade, Polyporales, Basidiomycota).</title>
        <authorList>
            <person name="Fedorova T.V."/>
            <person name="Glazunova O.A."/>
            <person name="Landesman E.O."/>
            <person name="Moiseenko K.V."/>
            <person name="Psurtseva N.V."/>
            <person name="Savinova O.S."/>
            <person name="Shakhova N.V."/>
            <person name="Tyazhelova T.V."/>
            <person name="Vasina D.V."/>
        </authorList>
    </citation>
    <scope>NUCLEOTIDE SEQUENCE [LARGE SCALE GENOMIC DNA]</scope>
    <source>
        <strain evidence="1 2">LE-BIN_3174</strain>
    </source>
</reference>
<dbReference type="SUPFAM" id="SSF48264">
    <property type="entry name" value="Cytochrome P450"/>
    <property type="match status" value="1"/>
</dbReference>